<feature type="domain" description="DUF7134" evidence="11">
    <location>
        <begin position="7"/>
        <end position="155"/>
    </location>
</feature>
<feature type="transmembrane region" description="Helical" evidence="9">
    <location>
        <begin position="39"/>
        <end position="56"/>
    </location>
</feature>
<dbReference type="PANTHER" id="PTHR24421:SF10">
    <property type="entry name" value="NITRATE_NITRITE SENSOR PROTEIN NARQ"/>
    <property type="match status" value="1"/>
</dbReference>
<keyword evidence="13" id="KW-1185">Reference proteome</keyword>
<keyword evidence="9" id="KW-1133">Transmembrane helix</keyword>
<evidence type="ECO:0000256" key="5">
    <source>
        <dbReference type="ARBA" id="ARBA00022741"/>
    </source>
</evidence>
<feature type="transmembrane region" description="Helical" evidence="9">
    <location>
        <begin position="104"/>
        <end position="124"/>
    </location>
</feature>
<keyword evidence="9" id="KW-0472">Membrane</keyword>
<dbReference type="InterPro" id="IPR036890">
    <property type="entry name" value="HATPase_C_sf"/>
</dbReference>
<comment type="catalytic activity">
    <reaction evidence="1">
        <text>ATP + protein L-histidine = ADP + protein N-phospho-L-histidine.</text>
        <dbReference type="EC" id="2.7.13.3"/>
    </reaction>
</comment>
<evidence type="ECO:0000259" key="10">
    <source>
        <dbReference type="Pfam" id="PF07730"/>
    </source>
</evidence>
<dbReference type="CDD" id="cd16917">
    <property type="entry name" value="HATPase_UhpB-NarQ-NarX-like"/>
    <property type="match status" value="1"/>
</dbReference>
<dbReference type="InterPro" id="IPR050482">
    <property type="entry name" value="Sensor_HK_TwoCompSys"/>
</dbReference>
<proteinExistence type="predicted"/>
<keyword evidence="9" id="KW-0812">Transmembrane</keyword>
<feature type="transmembrane region" description="Helical" evidence="9">
    <location>
        <begin position="63"/>
        <end position="84"/>
    </location>
</feature>
<dbReference type="GO" id="GO:0046983">
    <property type="term" value="F:protein dimerization activity"/>
    <property type="evidence" value="ECO:0007669"/>
    <property type="project" value="InterPro"/>
</dbReference>
<evidence type="ECO:0000256" key="6">
    <source>
        <dbReference type="ARBA" id="ARBA00022777"/>
    </source>
</evidence>
<keyword evidence="5" id="KW-0547">Nucleotide-binding</keyword>
<organism evidence="12 13">
    <name type="scientific">Catellatospora chokoriensis</name>
    <dbReference type="NCBI Taxonomy" id="310353"/>
    <lineage>
        <taxon>Bacteria</taxon>
        <taxon>Bacillati</taxon>
        <taxon>Actinomycetota</taxon>
        <taxon>Actinomycetes</taxon>
        <taxon>Micromonosporales</taxon>
        <taxon>Micromonosporaceae</taxon>
        <taxon>Catellatospora</taxon>
    </lineage>
</organism>
<keyword evidence="7" id="KW-0067">ATP-binding</keyword>
<dbReference type="EC" id="2.7.13.3" evidence="2"/>
<evidence type="ECO:0000256" key="3">
    <source>
        <dbReference type="ARBA" id="ARBA00022553"/>
    </source>
</evidence>
<evidence type="ECO:0000256" key="7">
    <source>
        <dbReference type="ARBA" id="ARBA00022840"/>
    </source>
</evidence>
<evidence type="ECO:0000256" key="8">
    <source>
        <dbReference type="ARBA" id="ARBA00023012"/>
    </source>
</evidence>
<reference evidence="12 13" key="1">
    <citation type="submission" date="2021-01" db="EMBL/GenBank/DDBJ databases">
        <title>Whole genome shotgun sequence of Catellatospora chokoriensis NBRC 107358.</title>
        <authorList>
            <person name="Komaki H."/>
            <person name="Tamura T."/>
        </authorList>
    </citation>
    <scope>NUCLEOTIDE SEQUENCE [LARGE SCALE GENOMIC DNA]</scope>
    <source>
        <strain evidence="12 13">NBRC 107358</strain>
    </source>
</reference>
<dbReference type="SUPFAM" id="SSF55874">
    <property type="entry name" value="ATPase domain of HSP90 chaperone/DNA topoisomerase II/histidine kinase"/>
    <property type="match status" value="1"/>
</dbReference>
<dbReference type="Pfam" id="PF07730">
    <property type="entry name" value="HisKA_3"/>
    <property type="match status" value="1"/>
</dbReference>
<comment type="caution">
    <text evidence="12">The sequence shown here is derived from an EMBL/GenBank/DDBJ whole genome shotgun (WGS) entry which is preliminary data.</text>
</comment>
<keyword evidence="6 12" id="KW-0418">Kinase</keyword>
<evidence type="ECO:0000256" key="9">
    <source>
        <dbReference type="SAM" id="Phobius"/>
    </source>
</evidence>
<dbReference type="Gene3D" id="3.30.565.10">
    <property type="entry name" value="Histidine kinase-like ATPase, C-terminal domain"/>
    <property type="match status" value="1"/>
</dbReference>
<dbReference type="Proteomes" id="UP000619293">
    <property type="component" value="Unassembled WGS sequence"/>
</dbReference>
<dbReference type="EMBL" id="BONG01000006">
    <property type="protein sequence ID" value="GIF87922.1"/>
    <property type="molecule type" value="Genomic_DNA"/>
</dbReference>
<dbReference type="PANTHER" id="PTHR24421">
    <property type="entry name" value="NITRATE/NITRITE SENSOR PROTEIN NARX-RELATED"/>
    <property type="match status" value="1"/>
</dbReference>
<dbReference type="InterPro" id="IPR011712">
    <property type="entry name" value="Sig_transdc_His_kin_sub3_dim/P"/>
</dbReference>
<evidence type="ECO:0000256" key="4">
    <source>
        <dbReference type="ARBA" id="ARBA00022679"/>
    </source>
</evidence>
<name>A0A8J3JW21_9ACTN</name>
<keyword evidence="8" id="KW-0902">Two-component regulatory system</keyword>
<dbReference type="Pfam" id="PF23539">
    <property type="entry name" value="DUF7134"/>
    <property type="match status" value="1"/>
</dbReference>
<evidence type="ECO:0000256" key="1">
    <source>
        <dbReference type="ARBA" id="ARBA00000085"/>
    </source>
</evidence>
<sequence>MTWWRRAQDTALALAVWLLDTALFSTAGADLGAARGGRSALVIAGYVALGAVALIWRRRAPVAVFAWLWLHAVVGSVFVAGYLPTLPLMVAVYTVGAHLSRRRAWLIAPALVPYGVLAANGAWLEPPSRQAATFVGLLLAFSLLVGGVWALGRWAGANRRRLAAAEQQRVASAHAAVAAERARISRELHDIVAHTVTVMMLQASGAGRIMATRPEQARAALTQIEELGGQAMAELRRMLAVLAADGPAEPAAQPGLADLDDLLGRMRSAGMPVDLVVEGEPRQLDPSVGLAAYRTVQEALTNIAKHKGGDVPAVVRLVWADELLVKVTDTGAVELPRSPLSTGHGLLGLRERVAVAGGRLDAGPTGDGGFQVSAALPAQATRGGRLPVGGAR</sequence>
<dbReference type="GO" id="GO:0000155">
    <property type="term" value="F:phosphorelay sensor kinase activity"/>
    <property type="evidence" value="ECO:0007669"/>
    <property type="project" value="InterPro"/>
</dbReference>
<protein>
    <recommendedName>
        <fullName evidence="2">histidine kinase</fullName>
        <ecNumber evidence="2">2.7.13.3</ecNumber>
    </recommendedName>
</protein>
<evidence type="ECO:0000313" key="12">
    <source>
        <dbReference type="EMBL" id="GIF87922.1"/>
    </source>
</evidence>
<evidence type="ECO:0000256" key="2">
    <source>
        <dbReference type="ARBA" id="ARBA00012438"/>
    </source>
</evidence>
<evidence type="ECO:0000313" key="13">
    <source>
        <dbReference type="Proteomes" id="UP000619293"/>
    </source>
</evidence>
<keyword evidence="3" id="KW-0597">Phosphoprotein</keyword>
<dbReference type="GO" id="GO:0005524">
    <property type="term" value="F:ATP binding"/>
    <property type="evidence" value="ECO:0007669"/>
    <property type="project" value="UniProtKB-KW"/>
</dbReference>
<dbReference type="AlphaFoldDB" id="A0A8J3JW21"/>
<feature type="transmembrane region" description="Helical" evidence="9">
    <location>
        <begin position="131"/>
        <end position="152"/>
    </location>
</feature>
<dbReference type="GO" id="GO:0016020">
    <property type="term" value="C:membrane"/>
    <property type="evidence" value="ECO:0007669"/>
    <property type="project" value="InterPro"/>
</dbReference>
<dbReference type="InterPro" id="IPR055558">
    <property type="entry name" value="DUF7134"/>
</dbReference>
<evidence type="ECO:0000259" key="11">
    <source>
        <dbReference type="Pfam" id="PF23539"/>
    </source>
</evidence>
<gene>
    <name evidence="12" type="ORF">Cch02nite_13660</name>
</gene>
<accession>A0A8J3JW21</accession>
<feature type="domain" description="Signal transduction histidine kinase subgroup 3 dimerisation and phosphoacceptor" evidence="10">
    <location>
        <begin position="180"/>
        <end position="243"/>
    </location>
</feature>
<keyword evidence="4" id="KW-0808">Transferase</keyword>
<dbReference type="Gene3D" id="1.20.5.1930">
    <property type="match status" value="1"/>
</dbReference>
<dbReference type="RefSeq" id="WP_191837740.1">
    <property type="nucleotide sequence ID" value="NZ_BAAALB010000010.1"/>
</dbReference>